<accession>A0ABP3GXU6</accession>
<dbReference type="CDD" id="cd09603">
    <property type="entry name" value="M1_APN_like"/>
    <property type="match status" value="1"/>
</dbReference>
<dbReference type="PRINTS" id="PR00756">
    <property type="entry name" value="ALADIPTASE"/>
</dbReference>
<reference evidence="16" key="1">
    <citation type="journal article" date="2019" name="Int. J. Syst. Evol. Microbiol.">
        <title>The Global Catalogue of Microorganisms (GCM) 10K type strain sequencing project: providing services to taxonomists for standard genome sequencing and annotation.</title>
        <authorList>
            <consortium name="The Broad Institute Genomics Platform"/>
            <consortium name="The Broad Institute Genome Sequencing Center for Infectious Disease"/>
            <person name="Wu L."/>
            <person name="Ma J."/>
        </authorList>
    </citation>
    <scope>NUCLEOTIDE SEQUENCE [LARGE SCALE GENOMIC DNA]</scope>
    <source>
        <strain evidence="16">JCM 3146</strain>
    </source>
</reference>
<feature type="domain" description="Peptidase M1 membrane alanine aminopeptidase" evidence="13">
    <location>
        <begin position="345"/>
        <end position="486"/>
    </location>
</feature>
<evidence type="ECO:0000259" key="13">
    <source>
        <dbReference type="Pfam" id="PF01433"/>
    </source>
</evidence>
<evidence type="ECO:0000256" key="8">
    <source>
        <dbReference type="ARBA" id="ARBA00022801"/>
    </source>
</evidence>
<keyword evidence="8" id="KW-0378">Hydrolase</keyword>
<dbReference type="Pfam" id="PF01433">
    <property type="entry name" value="Peptidase_M1"/>
    <property type="match status" value="1"/>
</dbReference>
<dbReference type="InterPro" id="IPR045357">
    <property type="entry name" value="Aminopeptidase_N-like_N"/>
</dbReference>
<name>A0ABP3GXU6_9ACTN</name>
<dbReference type="Gene3D" id="2.60.40.1730">
    <property type="entry name" value="tricorn interacting facor f3 domain"/>
    <property type="match status" value="1"/>
</dbReference>
<evidence type="ECO:0000256" key="6">
    <source>
        <dbReference type="ARBA" id="ARBA00022670"/>
    </source>
</evidence>
<evidence type="ECO:0000256" key="12">
    <source>
        <dbReference type="ARBA" id="ARBA00031533"/>
    </source>
</evidence>
<evidence type="ECO:0000256" key="3">
    <source>
        <dbReference type="ARBA" id="ARBA00010136"/>
    </source>
</evidence>
<proteinExistence type="inferred from homology"/>
<dbReference type="InterPro" id="IPR014782">
    <property type="entry name" value="Peptidase_M1_dom"/>
</dbReference>
<evidence type="ECO:0000256" key="10">
    <source>
        <dbReference type="ARBA" id="ARBA00023049"/>
    </source>
</evidence>
<evidence type="ECO:0000256" key="5">
    <source>
        <dbReference type="ARBA" id="ARBA00015611"/>
    </source>
</evidence>
<evidence type="ECO:0000256" key="2">
    <source>
        <dbReference type="ARBA" id="ARBA00001947"/>
    </source>
</evidence>
<gene>
    <name evidence="15" type="ORF">GCM10010151_52170</name>
</gene>
<comment type="cofactor">
    <cofactor evidence="2">
        <name>Zn(2+)</name>
        <dbReference type="ChEBI" id="CHEBI:29105"/>
    </cofactor>
</comment>
<comment type="caution">
    <text evidence="15">The sequence shown here is derived from an EMBL/GenBank/DDBJ whole genome shotgun (WGS) entry which is preliminary data.</text>
</comment>
<keyword evidence="7" id="KW-0479">Metal-binding</keyword>
<dbReference type="PANTHER" id="PTHR11533">
    <property type="entry name" value="PROTEASE M1 ZINC METALLOPROTEASE"/>
    <property type="match status" value="1"/>
</dbReference>
<keyword evidence="9" id="KW-0862">Zinc</keyword>
<evidence type="ECO:0000256" key="4">
    <source>
        <dbReference type="ARBA" id="ARBA00012564"/>
    </source>
</evidence>
<dbReference type="Pfam" id="PF17900">
    <property type="entry name" value="Peptidase_M1_N"/>
    <property type="match status" value="1"/>
</dbReference>
<dbReference type="InterPro" id="IPR042097">
    <property type="entry name" value="Aminopeptidase_N-like_N_sf"/>
</dbReference>
<dbReference type="PANTHER" id="PTHR11533:SF297">
    <property type="entry name" value="AMINOPEPTIDASE N"/>
    <property type="match status" value="1"/>
</dbReference>
<comment type="catalytic activity">
    <reaction evidence="1">
        <text>Release of an N-terminal amino acid, Xaa-|-Yaa- from a peptide, amide or arylamide. Xaa is preferably Ala, but may be most amino acids including Pro (slow action). When a terminal hydrophobic residue is followed by a prolyl residue, the two may be released as an intact Xaa-Pro dipeptide.</text>
        <dbReference type="EC" id="3.4.11.2"/>
    </reaction>
</comment>
<dbReference type="EMBL" id="BAAABM010000047">
    <property type="protein sequence ID" value="GAA0356112.1"/>
    <property type="molecule type" value="Genomic_DNA"/>
</dbReference>
<dbReference type="InterPro" id="IPR027268">
    <property type="entry name" value="Peptidase_M4/M1_CTD_sf"/>
</dbReference>
<keyword evidence="16" id="KW-1185">Reference proteome</keyword>
<dbReference type="EC" id="3.4.11.2" evidence="4"/>
<evidence type="ECO:0000256" key="11">
    <source>
        <dbReference type="ARBA" id="ARBA00029811"/>
    </source>
</evidence>
<dbReference type="InterPro" id="IPR001930">
    <property type="entry name" value="Peptidase_M1"/>
</dbReference>
<keyword evidence="10" id="KW-0482">Metalloprotease</keyword>
<evidence type="ECO:0000256" key="7">
    <source>
        <dbReference type="ARBA" id="ARBA00022723"/>
    </source>
</evidence>
<evidence type="ECO:0000313" key="16">
    <source>
        <dbReference type="Proteomes" id="UP001501822"/>
    </source>
</evidence>
<organism evidence="15 16">
    <name type="scientific">Actinoallomurus spadix</name>
    <dbReference type="NCBI Taxonomy" id="79912"/>
    <lineage>
        <taxon>Bacteria</taxon>
        <taxon>Bacillati</taxon>
        <taxon>Actinomycetota</taxon>
        <taxon>Actinomycetes</taxon>
        <taxon>Streptosporangiales</taxon>
        <taxon>Thermomonosporaceae</taxon>
        <taxon>Actinoallomurus</taxon>
    </lineage>
</organism>
<evidence type="ECO:0000313" key="15">
    <source>
        <dbReference type="EMBL" id="GAA0356112.1"/>
    </source>
</evidence>
<dbReference type="Proteomes" id="UP001501822">
    <property type="component" value="Unassembled WGS sequence"/>
</dbReference>
<keyword evidence="6" id="KW-0645">Protease</keyword>
<comment type="similarity">
    <text evidence="3">Belongs to the peptidase M1 family.</text>
</comment>
<evidence type="ECO:0000259" key="14">
    <source>
        <dbReference type="Pfam" id="PF17900"/>
    </source>
</evidence>
<dbReference type="SUPFAM" id="SSF55486">
    <property type="entry name" value="Metalloproteases ('zincins'), catalytic domain"/>
    <property type="match status" value="1"/>
</dbReference>
<dbReference type="Gene3D" id="1.10.390.10">
    <property type="entry name" value="Neutral Protease Domain 2"/>
    <property type="match status" value="1"/>
</dbReference>
<sequence>MVGRIGQNGEFALSAFCGEAGAVSLPSPRLPLSALLVGVLTACSSNGGSARSPTAASVAPAVGAVSAGDAYVPGDGNGGYDVQHYSLDLRITPKATPELAGTATVTAVATGPLTRFDLDLTGLNVSEVTVDGRTASYTRRDSELTVTPAAPIARGGRFAVRVRYSGIPRQIDDPVLGRYGWLSTSDGVFTGDEPSGAHTWFPSNDHPEDKASFDFRLTVPHGLTAIANGIQTGTATTGNSTTYRWREDAPMATYLAMVDVGRFKVRTGRTPGGVPVYAAVDPTVTTTTADKLYDTTARVVDTWAKLFGPYPFASAGGVVDNLQVGFALETQTKPEYGPAMGADPTTIAHELSHQWFGDSVTVTHWSDIWLNEGFATYAEWLWGERSGTGPSVQAQFDQRYRQTGSPDLWTVPPAAPGRAQLFGRSVYERGGMTLHALRQKVGDAKFFAILRAWTSEHRHGNATTGQFIALAERVSGKDLGRFFQVWLYGKKRPTSW</sequence>
<feature type="domain" description="Aminopeptidase N-like N-terminal" evidence="14">
    <location>
        <begin position="83"/>
        <end position="255"/>
    </location>
</feature>
<dbReference type="SUPFAM" id="SSF63737">
    <property type="entry name" value="Leukotriene A4 hydrolase N-terminal domain"/>
    <property type="match status" value="1"/>
</dbReference>
<evidence type="ECO:0000256" key="1">
    <source>
        <dbReference type="ARBA" id="ARBA00000098"/>
    </source>
</evidence>
<dbReference type="InterPro" id="IPR050344">
    <property type="entry name" value="Peptidase_M1_aminopeptidases"/>
</dbReference>
<protein>
    <recommendedName>
        <fullName evidence="5">Aminopeptidase N</fullName>
        <ecNumber evidence="4">3.4.11.2</ecNumber>
    </recommendedName>
    <alternativeName>
        <fullName evidence="11">Alanine aminopeptidase</fullName>
    </alternativeName>
    <alternativeName>
        <fullName evidence="12">Lysyl aminopeptidase</fullName>
    </alternativeName>
</protein>
<evidence type="ECO:0000256" key="9">
    <source>
        <dbReference type="ARBA" id="ARBA00022833"/>
    </source>
</evidence>